<sequence length="511" mass="55013">MFSGDLVMGIDAGTGGIRAGLFTLEGEAVSFYDQSYETLYPSPAWAEQRPQDWWNALVTAVQGCLASNIGARERVIGLAIDAPCNILLTDEKGTPLTNSLIWMDLRGASQAKRLTETQDAVLRYCGMDVPAEWPLPKALWLKENNAELWQQATYLVEQMSWLAWKLTGSQAVPQNSAVAKWHYRVNATEDVPAGWPRSLMHAVGLEDLPEKLFSTVVPMGGKVGELNAESAQLLGLREGIAVSMSGIDAYAGMVGMGVVTPGTLALVTGTSTCQLVQSRQAVFDPGLWGPFEDAVVQGDWTLEAGQTSTGGSVRWLLDLFGEKLPQGSERYIAADDAAAAVAPGAEGLTVLDFWQGSRTPIKDPHARGTIWGLTPHHGPGHLLRAIYEGTAYGNRHILEKLHALGVPTQNIVACGGGTRSTLWLQILADVAGLPITLTKVSDAVSLGSAMCAAVGAGIFADFQEASQSMVHPSRTIEPDLSRYALYTEGYELYKETYRALAPLFQRAAQPR</sequence>
<dbReference type="CDD" id="cd07781">
    <property type="entry name" value="ASKHA_NBD_FGGY_L-RBK"/>
    <property type="match status" value="1"/>
</dbReference>
<dbReference type="SUPFAM" id="SSF53067">
    <property type="entry name" value="Actin-like ATPase domain"/>
    <property type="match status" value="2"/>
</dbReference>
<keyword evidence="5" id="KW-0054">Arabinose catabolism</keyword>
<protein>
    <submittedName>
        <fullName evidence="10">FGGY-family pentulose kinase</fullName>
    </submittedName>
</protein>
<dbReference type="InterPro" id="IPR018485">
    <property type="entry name" value="FGGY_C"/>
</dbReference>
<dbReference type="PROSITE" id="PS00445">
    <property type="entry name" value="FGGY_KINASES_2"/>
    <property type="match status" value="1"/>
</dbReference>
<evidence type="ECO:0000256" key="6">
    <source>
        <dbReference type="ARBA" id="ARBA00023277"/>
    </source>
</evidence>
<dbReference type="PANTHER" id="PTHR43435">
    <property type="entry name" value="RIBULOKINASE"/>
    <property type="match status" value="1"/>
</dbReference>
<dbReference type="AlphaFoldDB" id="A0A326UBR5"/>
<dbReference type="InterPro" id="IPR043129">
    <property type="entry name" value="ATPase_NBD"/>
</dbReference>
<dbReference type="Gene3D" id="3.30.420.40">
    <property type="match status" value="2"/>
</dbReference>
<evidence type="ECO:0000256" key="4">
    <source>
        <dbReference type="ARBA" id="ARBA00022840"/>
    </source>
</evidence>
<evidence type="ECO:0000259" key="8">
    <source>
        <dbReference type="Pfam" id="PF00370"/>
    </source>
</evidence>
<dbReference type="EMBL" id="QKUF01000002">
    <property type="protein sequence ID" value="PZW34248.1"/>
    <property type="molecule type" value="Genomic_DNA"/>
</dbReference>
<dbReference type="GO" id="GO:0019150">
    <property type="term" value="F:D-ribulokinase activity"/>
    <property type="evidence" value="ECO:0007669"/>
    <property type="project" value="TreeGrafter"/>
</dbReference>
<organism evidence="10 11">
    <name type="scientific">Thermosporothrix hazakensis</name>
    <dbReference type="NCBI Taxonomy" id="644383"/>
    <lineage>
        <taxon>Bacteria</taxon>
        <taxon>Bacillati</taxon>
        <taxon>Chloroflexota</taxon>
        <taxon>Ktedonobacteria</taxon>
        <taxon>Ktedonobacterales</taxon>
        <taxon>Thermosporotrichaceae</taxon>
        <taxon>Thermosporothrix</taxon>
    </lineage>
</organism>
<dbReference type="Pfam" id="PF00370">
    <property type="entry name" value="FGGY_N"/>
    <property type="match status" value="1"/>
</dbReference>
<reference evidence="10 11" key="1">
    <citation type="submission" date="2018-06" db="EMBL/GenBank/DDBJ databases">
        <title>Genomic Encyclopedia of Archaeal and Bacterial Type Strains, Phase II (KMG-II): from individual species to whole genera.</title>
        <authorList>
            <person name="Goeker M."/>
        </authorList>
    </citation>
    <scope>NUCLEOTIDE SEQUENCE [LARGE SCALE GENOMIC DNA]</scope>
    <source>
        <strain evidence="10 11">ATCC BAA-1881</strain>
    </source>
</reference>
<dbReference type="Pfam" id="PF02782">
    <property type="entry name" value="FGGY_C"/>
    <property type="match status" value="1"/>
</dbReference>
<evidence type="ECO:0000256" key="3">
    <source>
        <dbReference type="ARBA" id="ARBA00022777"/>
    </source>
</evidence>
<dbReference type="GO" id="GO:0008741">
    <property type="term" value="F:ribulokinase activity"/>
    <property type="evidence" value="ECO:0007669"/>
    <property type="project" value="InterPro"/>
</dbReference>
<dbReference type="GO" id="GO:0019569">
    <property type="term" value="P:L-arabinose catabolic process to D-xylulose 5-phosphate"/>
    <property type="evidence" value="ECO:0007669"/>
    <property type="project" value="InterPro"/>
</dbReference>
<evidence type="ECO:0000313" key="10">
    <source>
        <dbReference type="EMBL" id="PZW34248.1"/>
    </source>
</evidence>
<name>A0A326UBR5_THEHA</name>
<keyword evidence="6" id="KW-0119">Carbohydrate metabolism</keyword>
<dbReference type="InterPro" id="IPR018483">
    <property type="entry name" value="Carb_kinase_FGGY_CS"/>
</dbReference>
<evidence type="ECO:0000313" key="11">
    <source>
        <dbReference type="Proteomes" id="UP000248806"/>
    </source>
</evidence>
<dbReference type="GO" id="GO:0005524">
    <property type="term" value="F:ATP binding"/>
    <property type="evidence" value="ECO:0007669"/>
    <property type="project" value="UniProtKB-KW"/>
</dbReference>
<keyword evidence="3 7" id="KW-0418">Kinase</keyword>
<evidence type="ECO:0000256" key="1">
    <source>
        <dbReference type="ARBA" id="ARBA00022679"/>
    </source>
</evidence>
<feature type="domain" description="Carbohydrate kinase FGGY C-terminal" evidence="9">
    <location>
        <begin position="264"/>
        <end position="455"/>
    </location>
</feature>
<comment type="similarity">
    <text evidence="7">Belongs to the FGGY kinase family.</text>
</comment>
<keyword evidence="4" id="KW-0067">ATP-binding</keyword>
<keyword evidence="11" id="KW-1185">Reference proteome</keyword>
<keyword evidence="2" id="KW-0547">Nucleotide-binding</keyword>
<keyword evidence="1 7" id="KW-0808">Transferase</keyword>
<dbReference type="PIRSF" id="PIRSF000538">
    <property type="entry name" value="GlpK"/>
    <property type="match status" value="1"/>
</dbReference>
<dbReference type="InterPro" id="IPR018484">
    <property type="entry name" value="FGGY_N"/>
</dbReference>
<gene>
    <name evidence="10" type="ORF">EI42_01085</name>
</gene>
<evidence type="ECO:0000256" key="2">
    <source>
        <dbReference type="ARBA" id="ARBA00022741"/>
    </source>
</evidence>
<evidence type="ECO:0000256" key="7">
    <source>
        <dbReference type="RuleBase" id="RU003733"/>
    </source>
</evidence>
<proteinExistence type="inferred from homology"/>
<feature type="domain" description="Carbohydrate kinase FGGY N-terminal" evidence="8">
    <location>
        <begin position="7"/>
        <end position="255"/>
    </location>
</feature>
<comment type="caution">
    <text evidence="10">The sequence shown here is derived from an EMBL/GenBank/DDBJ whole genome shotgun (WGS) entry which is preliminary data.</text>
</comment>
<dbReference type="InterPro" id="IPR005929">
    <property type="entry name" value="Ribulokinase"/>
</dbReference>
<dbReference type="InterPro" id="IPR000577">
    <property type="entry name" value="Carb_kinase_FGGY"/>
</dbReference>
<evidence type="ECO:0000259" key="9">
    <source>
        <dbReference type="Pfam" id="PF02782"/>
    </source>
</evidence>
<dbReference type="RefSeq" id="WP_170142379.1">
    <property type="nucleotide sequence ID" value="NZ_BIFX01000001.1"/>
</dbReference>
<dbReference type="Proteomes" id="UP000248806">
    <property type="component" value="Unassembled WGS sequence"/>
</dbReference>
<dbReference type="GO" id="GO:0005737">
    <property type="term" value="C:cytoplasm"/>
    <property type="evidence" value="ECO:0007669"/>
    <property type="project" value="TreeGrafter"/>
</dbReference>
<dbReference type="PANTHER" id="PTHR43435:SF4">
    <property type="entry name" value="FGGY CARBOHYDRATE KINASE DOMAIN-CONTAINING PROTEIN"/>
    <property type="match status" value="1"/>
</dbReference>
<evidence type="ECO:0000256" key="5">
    <source>
        <dbReference type="ARBA" id="ARBA00022935"/>
    </source>
</evidence>
<accession>A0A326UBR5</accession>